<feature type="transmembrane region" description="Helical" evidence="2">
    <location>
        <begin position="324"/>
        <end position="347"/>
    </location>
</feature>
<name>A0A1I2D8C6_9BURK</name>
<dbReference type="STRING" id="1177982.SAMN04489711_10536"/>
<accession>A0A1I2D8C6</accession>
<proteinExistence type="predicted"/>
<keyword evidence="2" id="KW-1133">Transmembrane helix</keyword>
<sequence>MCQNDERKKETIVKISNAIVGVSLAAAASSAAALSLGSSRGAVVLGTPVDLTFNVTPDPGSDVASSCISAKLVSGSTPVSDSKVQVTPVQSPGASQVRVRAFITADEPVLTVTLTGGCSGAITRQYTFLAELPESAATASASSAGSLPLDLARLSPGVPAASGSLAGGSGTGRAGAGTAASSSAAPARRREAAPPRASRAAAQAERRASASPRGGASAAAESARPRLIMEPLDSLGGAWLDAPLTLRTAQELPAPVATTTDAQRAEAAALWRALNTPPEEVQQAAGRITQLEAAAAGQRAQVNAERAAAADLRQRLETVESSSFPAIIVYSLIALLLAALALAYWLWSRARRAAVSAWDHSVQASGYAGGGAILAGSEGAESLSVEPHPDDRWAPNEAPVAPAPAAPRAAVATAAVATAAAAAVAAAPAPVARPAHHFGEVHPEELFDVQQQAEFFVSVGEHDQAIGVLEAYIATHGDSSPTAYLELLRLFHTLSRAEAFNQLSERFQALFNAHVPVFSAFHRQGRTLMEYPETLAQIEAIWSTETVVGLIQTCVVRSDDAACPEPFDLAAYEDLLLLLAIAQTTPAGQRGLPPPRTRTTPQAAAPGAEAAAFAAPLGAPQAALAAGAPGDASDPFSLSAIGMQTLPDIHFDSLAEGLSLEPRGPSANATAQTPAPVPQAEDLGLDLDLSAFTPAPVAPKAPAPAAYPKVPNSPLDDPFDLHLELDPKGPRKTD</sequence>
<gene>
    <name evidence="3" type="ORF">SAMN04489711_10536</name>
</gene>
<feature type="compositionally biased region" description="Low complexity" evidence="1">
    <location>
        <begin position="597"/>
        <end position="606"/>
    </location>
</feature>
<feature type="region of interest" description="Disordered" evidence="1">
    <location>
        <begin position="587"/>
        <end position="606"/>
    </location>
</feature>
<dbReference type="AlphaFoldDB" id="A0A1I2D8C6"/>
<feature type="region of interest" description="Disordered" evidence="1">
    <location>
        <begin position="693"/>
        <end position="734"/>
    </location>
</feature>
<evidence type="ECO:0000256" key="2">
    <source>
        <dbReference type="SAM" id="Phobius"/>
    </source>
</evidence>
<evidence type="ECO:0000256" key="1">
    <source>
        <dbReference type="SAM" id="MobiDB-lite"/>
    </source>
</evidence>
<feature type="compositionally biased region" description="Low complexity" evidence="1">
    <location>
        <begin position="194"/>
        <end position="222"/>
    </location>
</feature>
<organism evidence="3 4">
    <name type="scientific">Paracidovorax wautersii</name>
    <dbReference type="NCBI Taxonomy" id="1177982"/>
    <lineage>
        <taxon>Bacteria</taxon>
        <taxon>Pseudomonadati</taxon>
        <taxon>Pseudomonadota</taxon>
        <taxon>Betaproteobacteria</taxon>
        <taxon>Burkholderiales</taxon>
        <taxon>Comamonadaceae</taxon>
        <taxon>Paracidovorax</taxon>
    </lineage>
</organism>
<feature type="compositionally biased region" description="Gly residues" evidence="1">
    <location>
        <begin position="165"/>
        <end position="175"/>
    </location>
</feature>
<feature type="compositionally biased region" description="Basic and acidic residues" evidence="1">
    <location>
        <begin position="719"/>
        <end position="734"/>
    </location>
</feature>
<keyword evidence="2" id="KW-0472">Membrane</keyword>
<dbReference type="Proteomes" id="UP000199119">
    <property type="component" value="Unassembled WGS sequence"/>
</dbReference>
<feature type="compositionally biased region" description="Low complexity" evidence="1">
    <location>
        <begin position="667"/>
        <end position="680"/>
    </location>
</feature>
<feature type="region of interest" description="Disordered" evidence="1">
    <location>
        <begin position="658"/>
        <end position="680"/>
    </location>
</feature>
<keyword evidence="4" id="KW-1185">Reference proteome</keyword>
<protein>
    <recommendedName>
        <fullName evidence="5">Tfp pilus assembly protein FimV</fullName>
    </recommendedName>
</protein>
<keyword evidence="2" id="KW-0812">Transmembrane</keyword>
<reference evidence="4" key="1">
    <citation type="submission" date="2016-10" db="EMBL/GenBank/DDBJ databases">
        <authorList>
            <person name="Varghese N."/>
            <person name="Submissions S."/>
        </authorList>
    </citation>
    <scope>NUCLEOTIDE SEQUENCE [LARGE SCALE GENOMIC DNA]</scope>
    <source>
        <strain evidence="4">DSM 27981</strain>
    </source>
</reference>
<evidence type="ECO:0008006" key="5">
    <source>
        <dbReference type="Google" id="ProtNLM"/>
    </source>
</evidence>
<evidence type="ECO:0000313" key="4">
    <source>
        <dbReference type="Proteomes" id="UP000199119"/>
    </source>
</evidence>
<dbReference type="EMBL" id="FONX01000005">
    <property type="protein sequence ID" value="SFE76754.1"/>
    <property type="molecule type" value="Genomic_DNA"/>
</dbReference>
<feature type="compositionally biased region" description="Low complexity" evidence="1">
    <location>
        <begin position="176"/>
        <end position="186"/>
    </location>
</feature>
<feature type="region of interest" description="Disordered" evidence="1">
    <location>
        <begin position="162"/>
        <end position="222"/>
    </location>
</feature>
<evidence type="ECO:0000313" key="3">
    <source>
        <dbReference type="EMBL" id="SFE76754.1"/>
    </source>
</evidence>